<dbReference type="GO" id="GO:0016791">
    <property type="term" value="F:phosphatase activity"/>
    <property type="evidence" value="ECO:0007669"/>
    <property type="project" value="TreeGrafter"/>
</dbReference>
<dbReference type="PANTHER" id="PTHR31126:SF72">
    <property type="entry name" value="DUAL SPECIFICITY PROTEIN PHOSPHATASE TPBA"/>
    <property type="match status" value="1"/>
</dbReference>
<dbReference type="PROSITE" id="PS50056">
    <property type="entry name" value="TYR_PHOSPHATASE_2"/>
    <property type="match status" value="1"/>
</dbReference>
<evidence type="ECO:0000256" key="1">
    <source>
        <dbReference type="ARBA" id="ARBA00009580"/>
    </source>
</evidence>
<comment type="similarity">
    <text evidence="1">Belongs to the protein-tyrosine phosphatase family.</text>
</comment>
<protein>
    <submittedName>
        <fullName evidence="3">Protein tyrosine phosphatase (PTP) superfamily phosphohydrolase (DUF442 family)</fullName>
    </submittedName>
</protein>
<dbReference type="PROSITE" id="PS00383">
    <property type="entry name" value="TYR_PHOSPHATASE_1"/>
    <property type="match status" value="1"/>
</dbReference>
<dbReference type="InterPro" id="IPR000387">
    <property type="entry name" value="Tyr_Pase_dom"/>
</dbReference>
<dbReference type="InterPro" id="IPR055214">
    <property type="entry name" value="PTP-NADK"/>
</dbReference>
<evidence type="ECO:0000313" key="3">
    <source>
        <dbReference type="EMBL" id="MBB6052189.1"/>
    </source>
</evidence>
<gene>
    <name evidence="3" type="ORF">HNQ39_004010</name>
</gene>
<evidence type="ECO:0000313" key="4">
    <source>
        <dbReference type="Proteomes" id="UP000520814"/>
    </source>
</evidence>
<sequence length="151" mass="16692">MQEDKKNLPNFAVVEPGICRGAAPTAAGLKRLKDLGVKLVIDLRIEKKGQAEEEAAVKALGLKRVRIPLGAEAPTEKQVAQFLALLKNAKSEPVFVHCQHGADRTGAMVGIWRVTQSKWGFAQTYTEMRKYGFKTYLKDLKGAVEKRATKK</sequence>
<feature type="domain" description="Tyrosine specific protein phosphatases" evidence="2">
    <location>
        <begin position="80"/>
        <end position="130"/>
    </location>
</feature>
<dbReference type="InterPro" id="IPR029021">
    <property type="entry name" value="Prot-tyrosine_phosphatase-like"/>
</dbReference>
<dbReference type="Pfam" id="PF22741">
    <property type="entry name" value="PTP-NADK"/>
    <property type="match status" value="1"/>
</dbReference>
<dbReference type="Proteomes" id="UP000520814">
    <property type="component" value="Unassembled WGS sequence"/>
</dbReference>
<comment type="caution">
    <text evidence="3">The sequence shown here is derived from an EMBL/GenBank/DDBJ whole genome shotgun (WGS) entry which is preliminary data.</text>
</comment>
<proteinExistence type="inferred from homology"/>
<dbReference type="InterPro" id="IPR016130">
    <property type="entry name" value="Tyr_Pase_AS"/>
</dbReference>
<organism evidence="3 4">
    <name type="scientific">Armatimonas rosea</name>
    <dbReference type="NCBI Taxonomy" id="685828"/>
    <lineage>
        <taxon>Bacteria</taxon>
        <taxon>Bacillati</taxon>
        <taxon>Armatimonadota</taxon>
        <taxon>Armatimonadia</taxon>
        <taxon>Armatimonadales</taxon>
        <taxon>Armatimonadaceae</taxon>
        <taxon>Armatimonas</taxon>
    </lineage>
</organism>
<dbReference type="EMBL" id="JACHGW010000004">
    <property type="protein sequence ID" value="MBB6052189.1"/>
    <property type="molecule type" value="Genomic_DNA"/>
</dbReference>
<keyword evidence="4" id="KW-1185">Reference proteome</keyword>
<dbReference type="SUPFAM" id="SSF52799">
    <property type="entry name" value="(Phosphotyrosine protein) phosphatases II"/>
    <property type="match status" value="1"/>
</dbReference>
<keyword evidence="3" id="KW-0378">Hydrolase</keyword>
<dbReference type="RefSeq" id="WP_184200765.1">
    <property type="nucleotide sequence ID" value="NZ_JACHGW010000004.1"/>
</dbReference>
<accession>A0A7W9W781</accession>
<evidence type="ECO:0000259" key="2">
    <source>
        <dbReference type="PROSITE" id="PS50056"/>
    </source>
</evidence>
<dbReference type="AlphaFoldDB" id="A0A7W9W781"/>
<dbReference type="PANTHER" id="PTHR31126">
    <property type="entry name" value="TYROSINE-PROTEIN PHOSPHATASE"/>
    <property type="match status" value="1"/>
</dbReference>
<name>A0A7W9W781_ARMRO</name>
<dbReference type="Gene3D" id="3.90.190.10">
    <property type="entry name" value="Protein tyrosine phosphatase superfamily"/>
    <property type="match status" value="1"/>
</dbReference>
<reference evidence="3 4" key="1">
    <citation type="submission" date="2020-08" db="EMBL/GenBank/DDBJ databases">
        <title>Genomic Encyclopedia of Type Strains, Phase IV (KMG-IV): sequencing the most valuable type-strain genomes for metagenomic binning, comparative biology and taxonomic classification.</title>
        <authorList>
            <person name="Goeker M."/>
        </authorList>
    </citation>
    <scope>NUCLEOTIDE SEQUENCE [LARGE SCALE GENOMIC DNA]</scope>
    <source>
        <strain evidence="3 4">DSM 23562</strain>
    </source>
</reference>